<gene>
    <name evidence="2" type="ORF">Mth01_29820</name>
</gene>
<dbReference type="InterPro" id="IPR042070">
    <property type="entry name" value="PucR_C-HTH_sf"/>
</dbReference>
<protein>
    <submittedName>
        <fullName evidence="2">DNA-binding protein</fullName>
    </submittedName>
</protein>
<evidence type="ECO:0000259" key="1">
    <source>
        <dbReference type="Pfam" id="PF13556"/>
    </source>
</evidence>
<name>A0A8J3VZ43_9ACTN</name>
<keyword evidence="2" id="KW-0238">DNA-binding</keyword>
<dbReference type="GO" id="GO:0003677">
    <property type="term" value="F:DNA binding"/>
    <property type="evidence" value="ECO:0007669"/>
    <property type="project" value="UniProtKB-KW"/>
</dbReference>
<evidence type="ECO:0000313" key="3">
    <source>
        <dbReference type="Proteomes" id="UP000610966"/>
    </source>
</evidence>
<dbReference type="Pfam" id="PF13556">
    <property type="entry name" value="HTH_30"/>
    <property type="match status" value="1"/>
</dbReference>
<dbReference type="InterPro" id="IPR025736">
    <property type="entry name" value="PucR_C-HTH_dom"/>
</dbReference>
<dbReference type="Gene3D" id="1.10.10.2840">
    <property type="entry name" value="PucR C-terminal helix-turn-helix domain"/>
    <property type="match status" value="1"/>
</dbReference>
<keyword evidence="3" id="KW-1185">Reference proteome</keyword>
<dbReference type="EMBL" id="BOOG01000025">
    <property type="protein sequence ID" value="GIH70729.1"/>
    <property type="molecule type" value="Genomic_DNA"/>
</dbReference>
<comment type="caution">
    <text evidence="2">The sequence shown here is derived from an EMBL/GenBank/DDBJ whole genome shotgun (WGS) entry which is preliminary data.</text>
</comment>
<dbReference type="AlphaFoldDB" id="A0A8J3VZ43"/>
<accession>A0A8J3VZ43</accession>
<organism evidence="2 3">
    <name type="scientific">Sphaerimonospora thailandensis</name>
    <dbReference type="NCBI Taxonomy" id="795644"/>
    <lineage>
        <taxon>Bacteria</taxon>
        <taxon>Bacillati</taxon>
        <taxon>Actinomycetota</taxon>
        <taxon>Actinomycetes</taxon>
        <taxon>Streptosporangiales</taxon>
        <taxon>Streptosporangiaceae</taxon>
        <taxon>Sphaerimonospora</taxon>
    </lineage>
</organism>
<dbReference type="PANTHER" id="PTHR33744">
    <property type="entry name" value="CARBOHYDRATE DIACID REGULATOR"/>
    <property type="match status" value="1"/>
</dbReference>
<dbReference type="InterPro" id="IPR051448">
    <property type="entry name" value="CdaR-like_regulators"/>
</dbReference>
<feature type="domain" description="PucR C-terminal helix-turn-helix" evidence="1">
    <location>
        <begin position="467"/>
        <end position="523"/>
    </location>
</feature>
<dbReference type="PANTHER" id="PTHR33744:SF17">
    <property type="entry name" value="CONSERVED PROTEIN"/>
    <property type="match status" value="1"/>
</dbReference>
<sequence length="530" mass="56908">MRANALGIETGGAPLIMLKLDRLVNVLGGYGARLCCAPASRDVALRSVVVHDPTDPRAATGDVFLSVGVDSAAEAVRLARSARAAAVLVRGTPPLEEQALAQARDSGIAVLLVEPAVSWSQLFGVVYGLVLEGRETDAGRGPTDLFAFADSLAAEIGSPVTIEDQMSRVLAYSRAQQSADPVRLETILGRRIPDAMHHLLERKGVFAHLRASDEPLFVEPSPEHGLRGRMVVAVRAGRELLGSIWVECERPLSPEHQTVLSDGARAVALHLLRSRVSADLERQVESDLVIQLLEGTADALAVISRLGLPGGQFRVIALQAHVADERHAAILLAYERATTGFGWSRPGRSALFGNTLYTVLPCAADATPAHEWLTSITGVLPRQVTVYAGIGGAAEPAQLPASRQEADESLALRASRPGRAAAVVYDESWDEILMQRLRAAAAAGRAPARGPVADLTRYDTERGTRYIATLRAWLEAQGDLAAAADRLGVHPNTVRYRLRKMAEITNLRLDVPEKRLAMIIALAVHRDSRP</sequence>
<proteinExistence type="predicted"/>
<dbReference type="Proteomes" id="UP000610966">
    <property type="component" value="Unassembled WGS sequence"/>
</dbReference>
<evidence type="ECO:0000313" key="2">
    <source>
        <dbReference type="EMBL" id="GIH70729.1"/>
    </source>
</evidence>
<reference evidence="2" key="1">
    <citation type="submission" date="2021-01" db="EMBL/GenBank/DDBJ databases">
        <title>Whole genome shotgun sequence of Sphaerimonospora thailandensis NBRC 107569.</title>
        <authorList>
            <person name="Komaki H."/>
            <person name="Tamura T."/>
        </authorList>
    </citation>
    <scope>NUCLEOTIDE SEQUENCE</scope>
    <source>
        <strain evidence="2">NBRC 107569</strain>
    </source>
</reference>